<reference evidence="2 3" key="1">
    <citation type="submission" date="2023-05" db="EMBL/GenBank/DDBJ databases">
        <authorList>
            <person name="Zhang X."/>
        </authorList>
    </citation>
    <scope>NUCLEOTIDE SEQUENCE [LARGE SCALE GENOMIC DNA]</scope>
    <source>
        <strain evidence="2 3">DM2B3-1</strain>
    </source>
</reference>
<keyword evidence="3" id="KW-1185">Reference proteome</keyword>
<sequence length="224" mass="26270">MAKQLFVLVFSFLTVLTSCQGQSSQNATNTSIYSLPIDTAFIPTDSTQFYFPLEIFRDTSLYIIHDTLTDSWYSKHLFAMREPVIYADKSQKEMYRFTWLRSFHNPVAIRIEKNGDTYRLYWKLCDGAGGYRPGKLTISKQKTIDKATWEMFQTHMHQIDFWNMKTNETELLGSDGSQWVLEGKTTTQYHVVDKWTPNKDSKYYTCCNFLIGLTDLKIKKDDKY</sequence>
<gene>
    <name evidence="2" type="ORF">QNI19_01290</name>
</gene>
<dbReference type="Proteomes" id="UP001228581">
    <property type="component" value="Unassembled WGS sequence"/>
</dbReference>
<accession>A0ABT7CEN1</accession>
<dbReference type="PROSITE" id="PS51257">
    <property type="entry name" value="PROKAR_LIPOPROTEIN"/>
    <property type="match status" value="1"/>
</dbReference>
<evidence type="ECO:0008006" key="4">
    <source>
        <dbReference type="Google" id="ProtNLM"/>
    </source>
</evidence>
<evidence type="ECO:0000313" key="2">
    <source>
        <dbReference type="EMBL" id="MDJ1491542.1"/>
    </source>
</evidence>
<evidence type="ECO:0000313" key="3">
    <source>
        <dbReference type="Proteomes" id="UP001228581"/>
    </source>
</evidence>
<dbReference type="EMBL" id="JASJOT010000001">
    <property type="protein sequence ID" value="MDJ1491542.1"/>
    <property type="molecule type" value="Genomic_DNA"/>
</dbReference>
<keyword evidence="1" id="KW-0732">Signal</keyword>
<comment type="caution">
    <text evidence="2">The sequence shown here is derived from an EMBL/GenBank/DDBJ whole genome shotgun (WGS) entry which is preliminary data.</text>
</comment>
<proteinExistence type="predicted"/>
<name>A0ABT7CEN1_9BACT</name>
<feature type="chain" id="PRO_5046118350" description="Lipoprotein" evidence="1">
    <location>
        <begin position="24"/>
        <end position="224"/>
    </location>
</feature>
<organism evidence="2 3">
    <name type="scientific">Xanthocytophaga flava</name>
    <dbReference type="NCBI Taxonomy" id="3048013"/>
    <lineage>
        <taxon>Bacteria</taxon>
        <taxon>Pseudomonadati</taxon>
        <taxon>Bacteroidota</taxon>
        <taxon>Cytophagia</taxon>
        <taxon>Cytophagales</taxon>
        <taxon>Rhodocytophagaceae</taxon>
        <taxon>Xanthocytophaga</taxon>
    </lineage>
</organism>
<feature type="signal peptide" evidence="1">
    <location>
        <begin position="1"/>
        <end position="23"/>
    </location>
</feature>
<evidence type="ECO:0000256" key="1">
    <source>
        <dbReference type="SAM" id="SignalP"/>
    </source>
</evidence>
<protein>
    <recommendedName>
        <fullName evidence="4">Lipoprotein</fullName>
    </recommendedName>
</protein>